<dbReference type="EMBL" id="MHQR01000004">
    <property type="protein sequence ID" value="OHA08116.1"/>
    <property type="molecule type" value="Genomic_DNA"/>
</dbReference>
<reference evidence="1 2" key="1">
    <citation type="journal article" date="2016" name="Nat. Commun.">
        <title>Thousands of microbial genomes shed light on interconnected biogeochemical processes in an aquifer system.</title>
        <authorList>
            <person name="Anantharaman K."/>
            <person name="Brown C.T."/>
            <person name="Hug L.A."/>
            <person name="Sharon I."/>
            <person name="Castelle C.J."/>
            <person name="Probst A.J."/>
            <person name="Thomas B.C."/>
            <person name="Singh A."/>
            <person name="Wilkins M.J."/>
            <person name="Karaoz U."/>
            <person name="Brodie E.L."/>
            <person name="Williams K.H."/>
            <person name="Hubbard S.S."/>
            <person name="Banfield J.F."/>
        </authorList>
    </citation>
    <scope>NUCLEOTIDE SEQUENCE [LARGE SCALE GENOMIC DNA]</scope>
</reference>
<accession>A0A1G2L8Z2</accession>
<dbReference type="STRING" id="1802279.A3B34_01670"/>
<dbReference type="Proteomes" id="UP000176510">
    <property type="component" value="Unassembled WGS sequence"/>
</dbReference>
<dbReference type="AlphaFoldDB" id="A0A1G2L8Z2"/>
<comment type="caution">
    <text evidence="1">The sequence shown here is derived from an EMBL/GenBank/DDBJ whole genome shotgun (WGS) entry which is preliminary data.</text>
</comment>
<evidence type="ECO:0000313" key="1">
    <source>
        <dbReference type="EMBL" id="OHA08116.1"/>
    </source>
</evidence>
<name>A0A1G2L8Z2_9BACT</name>
<evidence type="ECO:0000313" key="2">
    <source>
        <dbReference type="Proteomes" id="UP000176510"/>
    </source>
</evidence>
<protein>
    <submittedName>
        <fullName evidence="1">Uncharacterized protein</fullName>
    </submittedName>
</protein>
<gene>
    <name evidence="1" type="ORF">A3B34_01670</name>
</gene>
<organism evidence="1 2">
    <name type="scientific">Candidatus Sungbacteria bacterium RIFCSPLOWO2_01_FULL_54_21</name>
    <dbReference type="NCBI Taxonomy" id="1802279"/>
    <lineage>
        <taxon>Bacteria</taxon>
        <taxon>Candidatus Sungiibacteriota</taxon>
    </lineage>
</organism>
<sequence length="123" mass="14471">MWLKKRGKGTGSMLGNFVHHRERYAWTSHAHMKMRHYRLTESRVKRIIRHPVRTEEGVLPNGIACMHVAEGRHYSEIWAMYVLEGGKDKEKRIKIITAWRYPGKSPSRDPIPADILREIRSLL</sequence>
<proteinExistence type="predicted"/>